<evidence type="ECO:0000313" key="1">
    <source>
        <dbReference type="EMBL" id="EGZ24366.1"/>
    </source>
</evidence>
<reference evidence="1 2" key="1">
    <citation type="journal article" date="2006" name="Science">
        <title>Phytophthora genome sequences uncover evolutionary origins and mechanisms of pathogenesis.</title>
        <authorList>
            <person name="Tyler B.M."/>
            <person name="Tripathy S."/>
            <person name="Zhang X."/>
            <person name="Dehal P."/>
            <person name="Jiang R.H."/>
            <person name="Aerts A."/>
            <person name="Arredondo F.D."/>
            <person name="Baxter L."/>
            <person name="Bensasson D."/>
            <person name="Beynon J.L."/>
            <person name="Chapman J."/>
            <person name="Damasceno C.M."/>
            <person name="Dorrance A.E."/>
            <person name="Dou D."/>
            <person name="Dickerman A.W."/>
            <person name="Dubchak I.L."/>
            <person name="Garbelotto M."/>
            <person name="Gijzen M."/>
            <person name="Gordon S.G."/>
            <person name="Govers F."/>
            <person name="Grunwald N.J."/>
            <person name="Huang W."/>
            <person name="Ivors K.L."/>
            <person name="Jones R.W."/>
            <person name="Kamoun S."/>
            <person name="Krampis K."/>
            <person name="Lamour K.H."/>
            <person name="Lee M.K."/>
            <person name="McDonald W.H."/>
            <person name="Medina M."/>
            <person name="Meijer H.J."/>
            <person name="Nordberg E.K."/>
            <person name="Maclean D.J."/>
            <person name="Ospina-Giraldo M.D."/>
            <person name="Morris P.F."/>
            <person name="Phuntumart V."/>
            <person name="Putnam N.H."/>
            <person name="Rash S."/>
            <person name="Rose J.K."/>
            <person name="Sakihama Y."/>
            <person name="Salamov A.A."/>
            <person name="Savidor A."/>
            <person name="Scheuring C.F."/>
            <person name="Smith B.M."/>
            <person name="Sobral B.W."/>
            <person name="Terry A."/>
            <person name="Torto-Alalibo T.A."/>
            <person name="Win J."/>
            <person name="Xu Z."/>
            <person name="Zhang H."/>
            <person name="Grigoriev I.V."/>
            <person name="Rokhsar D.S."/>
            <person name="Boore J.L."/>
        </authorList>
    </citation>
    <scope>NUCLEOTIDE SEQUENCE [LARGE SCALE GENOMIC DNA]</scope>
    <source>
        <strain evidence="1 2">P6497</strain>
    </source>
</reference>
<name>G4YV67_PHYSP</name>
<proteinExistence type="predicted"/>
<accession>G4YV67</accession>
<dbReference type="KEGG" id="psoj:PHYSODRAFT_260121"/>
<dbReference type="AlphaFoldDB" id="G4YV67"/>
<keyword evidence="2" id="KW-1185">Reference proteome</keyword>
<gene>
    <name evidence="1" type="ORF">PHYSODRAFT_260121</name>
</gene>
<protein>
    <submittedName>
        <fullName evidence="1">Uncharacterized protein</fullName>
    </submittedName>
</protein>
<sequence length="377" mass="43252">MGYWGHSVRGFAKLQSTIYLPPWTCKELQEAAHALGFPFDDDEIEKRFEMFGGVARHCLNRKQPAVDRAARRIVQVVEGITKPMDIRALIMAWDDDSTRQRVFHYVPYGYSSVMMAKFTFSFIEKKCSAVMQQASREDQRMLRQTIEDMDEQLPREWIWQFEAHERLRQGCELQLHALQLDMGMPALESITIELTETCEGFNTDSLSPLEATRGPYYQLKSNTMDSINAFYLPTMPERADGQDIVAWWESNPDSRLVLFQMTVSKSSDVNAFGVIHVLDKLGLLESVAKEPWRVALVYMSYQENGLTDAMSAWRRRSDGTWVLVAQGKQPKVVAPDMVDILEALEMNRPYSSPVDLSWTLKEHLAFETKLRAAEDSA</sequence>
<dbReference type="Proteomes" id="UP000002640">
    <property type="component" value="Unassembled WGS sequence"/>
</dbReference>
<dbReference type="InParanoid" id="G4YV67"/>
<dbReference type="GeneID" id="20639156"/>
<dbReference type="RefSeq" id="XP_009519654.1">
    <property type="nucleotide sequence ID" value="XM_009521359.1"/>
</dbReference>
<evidence type="ECO:0000313" key="2">
    <source>
        <dbReference type="Proteomes" id="UP000002640"/>
    </source>
</evidence>
<dbReference type="EMBL" id="JH159152">
    <property type="protein sequence ID" value="EGZ24366.1"/>
    <property type="molecule type" value="Genomic_DNA"/>
</dbReference>
<organism evidence="1 2">
    <name type="scientific">Phytophthora sojae (strain P6497)</name>
    <name type="common">Soybean stem and root rot agent</name>
    <name type="synonym">Phytophthora megasperma f. sp. glycines</name>
    <dbReference type="NCBI Taxonomy" id="1094619"/>
    <lineage>
        <taxon>Eukaryota</taxon>
        <taxon>Sar</taxon>
        <taxon>Stramenopiles</taxon>
        <taxon>Oomycota</taxon>
        <taxon>Peronosporomycetes</taxon>
        <taxon>Peronosporales</taxon>
        <taxon>Peronosporaceae</taxon>
        <taxon>Phytophthora</taxon>
    </lineage>
</organism>